<accession>A0A8S9GMB1</accession>
<feature type="region of interest" description="Disordered" evidence="1">
    <location>
        <begin position="35"/>
        <end position="66"/>
    </location>
</feature>
<sequence length="147" mass="15760">MVKQGVEVSDLNQSLKEVSGLKVIEEIGEGFEKIGGSGVLEQGGGQTESVQESKDQISGGSKGSWVGAVQGHKFLKKRGEVKKSVVDEKEKEIVEKEGILQPNNVSQDQVLVSSEATEEEVLKVGEKTSPRGVINQEEGKAVRKQNG</sequence>
<dbReference type="EMBL" id="QGKY02001925">
    <property type="protein sequence ID" value="KAF2546084.1"/>
    <property type="molecule type" value="Genomic_DNA"/>
</dbReference>
<reference evidence="2" key="1">
    <citation type="submission" date="2019-12" db="EMBL/GenBank/DDBJ databases">
        <title>Genome sequencing and annotation of Brassica cretica.</title>
        <authorList>
            <person name="Studholme D.J."/>
            <person name="Sarris P.F."/>
        </authorList>
    </citation>
    <scope>NUCLEOTIDE SEQUENCE</scope>
    <source>
        <strain evidence="2">PFS-102/07</strain>
        <tissue evidence="2">Leaf</tissue>
    </source>
</reference>
<protein>
    <submittedName>
        <fullName evidence="2">Uncharacterized protein</fullName>
    </submittedName>
</protein>
<dbReference type="AlphaFoldDB" id="A0A8S9GMB1"/>
<feature type="region of interest" description="Disordered" evidence="1">
    <location>
        <begin position="121"/>
        <end position="147"/>
    </location>
</feature>
<gene>
    <name evidence="2" type="ORF">F2Q70_00020020</name>
</gene>
<proteinExistence type="predicted"/>
<evidence type="ECO:0000313" key="2">
    <source>
        <dbReference type="EMBL" id="KAF2546084.1"/>
    </source>
</evidence>
<evidence type="ECO:0000256" key="1">
    <source>
        <dbReference type="SAM" id="MobiDB-lite"/>
    </source>
</evidence>
<name>A0A8S9GMB1_BRACR</name>
<feature type="compositionally biased region" description="Gly residues" evidence="1">
    <location>
        <begin position="35"/>
        <end position="46"/>
    </location>
</feature>
<comment type="caution">
    <text evidence="2">The sequence shown here is derived from an EMBL/GenBank/DDBJ whole genome shotgun (WGS) entry which is preliminary data.</text>
</comment>
<organism evidence="2">
    <name type="scientific">Brassica cretica</name>
    <name type="common">Mustard</name>
    <dbReference type="NCBI Taxonomy" id="69181"/>
    <lineage>
        <taxon>Eukaryota</taxon>
        <taxon>Viridiplantae</taxon>
        <taxon>Streptophyta</taxon>
        <taxon>Embryophyta</taxon>
        <taxon>Tracheophyta</taxon>
        <taxon>Spermatophyta</taxon>
        <taxon>Magnoliopsida</taxon>
        <taxon>eudicotyledons</taxon>
        <taxon>Gunneridae</taxon>
        <taxon>Pentapetalae</taxon>
        <taxon>rosids</taxon>
        <taxon>malvids</taxon>
        <taxon>Brassicales</taxon>
        <taxon>Brassicaceae</taxon>
        <taxon>Brassiceae</taxon>
        <taxon>Brassica</taxon>
    </lineage>
</organism>